<gene>
    <name evidence="6" type="ORF">SAMN04489841_2435</name>
</gene>
<dbReference type="InterPro" id="IPR012292">
    <property type="entry name" value="Globin/Proto"/>
</dbReference>
<proteinExistence type="inferred from homology"/>
<dbReference type="InterPro" id="IPR016339">
    <property type="entry name" value="Hemoglobin_trunc_I"/>
</dbReference>
<dbReference type="GO" id="GO:0020037">
    <property type="term" value="F:heme binding"/>
    <property type="evidence" value="ECO:0007669"/>
    <property type="project" value="InterPro"/>
</dbReference>
<dbReference type="AlphaFoldDB" id="A0A1H9J554"/>
<evidence type="ECO:0000256" key="2">
    <source>
        <dbReference type="ARBA" id="ARBA00022448"/>
    </source>
</evidence>
<keyword evidence="2" id="KW-0813">Transport</keyword>
<dbReference type="Proteomes" id="UP000199114">
    <property type="component" value="Unassembled WGS sequence"/>
</dbReference>
<dbReference type="GO" id="GO:0019825">
    <property type="term" value="F:oxygen binding"/>
    <property type="evidence" value="ECO:0007669"/>
    <property type="project" value="InterPro"/>
</dbReference>
<dbReference type="InterPro" id="IPR001486">
    <property type="entry name" value="Hemoglobin_trunc"/>
</dbReference>
<dbReference type="RefSeq" id="WP_090617805.1">
    <property type="nucleotide sequence ID" value="NZ_FOFD01000003.1"/>
</dbReference>
<name>A0A1H9J554_9EURY</name>
<evidence type="ECO:0000313" key="7">
    <source>
        <dbReference type="Proteomes" id="UP000199114"/>
    </source>
</evidence>
<dbReference type="GO" id="GO:0046872">
    <property type="term" value="F:metal ion binding"/>
    <property type="evidence" value="ECO:0007669"/>
    <property type="project" value="UniProtKB-KW"/>
</dbReference>
<dbReference type="OrthoDB" id="313164at2157"/>
<keyword evidence="7" id="KW-1185">Reference proteome</keyword>
<keyword evidence="5" id="KW-0408">Iron</keyword>
<dbReference type="Pfam" id="PF01152">
    <property type="entry name" value="Bac_globin"/>
    <property type="match status" value="1"/>
</dbReference>
<evidence type="ECO:0000256" key="3">
    <source>
        <dbReference type="ARBA" id="ARBA00022617"/>
    </source>
</evidence>
<sequence>MTDSLYERLGGDDAITAVVDEFYDRVMDDEQVAGYFDDVDMQKQRAHQAQFISSVTGGPVEYSGGEMESVHADMGITPSDFRAIATHLDDALAAFDVDEDDREAVLEEIGSYQDAIVTAAD</sequence>
<evidence type="ECO:0000256" key="4">
    <source>
        <dbReference type="ARBA" id="ARBA00022723"/>
    </source>
</evidence>
<protein>
    <submittedName>
        <fullName evidence="6">Hemoglobin</fullName>
    </submittedName>
</protein>
<evidence type="ECO:0000313" key="6">
    <source>
        <dbReference type="EMBL" id="SEQ81755.1"/>
    </source>
</evidence>
<dbReference type="InterPro" id="IPR009050">
    <property type="entry name" value="Globin-like_sf"/>
</dbReference>
<dbReference type="Gene3D" id="1.10.490.10">
    <property type="entry name" value="Globins"/>
    <property type="match status" value="1"/>
</dbReference>
<dbReference type="PIRSF" id="PIRSF002030">
    <property type="entry name" value="Globin_Protozoa/Cyanobacteria"/>
    <property type="match status" value="1"/>
</dbReference>
<keyword evidence="4" id="KW-0479">Metal-binding</keyword>
<keyword evidence="3" id="KW-0349">Heme</keyword>
<reference evidence="7" key="1">
    <citation type="submission" date="2016-10" db="EMBL/GenBank/DDBJ databases">
        <authorList>
            <person name="Varghese N."/>
            <person name="Submissions S."/>
        </authorList>
    </citation>
    <scope>NUCLEOTIDE SEQUENCE [LARGE SCALE GENOMIC DNA]</scope>
    <source>
        <strain evidence="7">DSM 25055</strain>
    </source>
</reference>
<evidence type="ECO:0000256" key="1">
    <source>
        <dbReference type="ARBA" id="ARBA00009660"/>
    </source>
</evidence>
<dbReference type="EMBL" id="FOFD01000003">
    <property type="protein sequence ID" value="SEQ81755.1"/>
    <property type="molecule type" value="Genomic_DNA"/>
</dbReference>
<accession>A0A1H9J554</accession>
<dbReference type="CDD" id="cd00454">
    <property type="entry name" value="TrHb1_N"/>
    <property type="match status" value="1"/>
</dbReference>
<organism evidence="6 7">
    <name type="scientific">Natrinema salaciae</name>
    <dbReference type="NCBI Taxonomy" id="1186196"/>
    <lineage>
        <taxon>Archaea</taxon>
        <taxon>Methanobacteriati</taxon>
        <taxon>Methanobacteriota</taxon>
        <taxon>Stenosarchaea group</taxon>
        <taxon>Halobacteria</taxon>
        <taxon>Halobacteriales</taxon>
        <taxon>Natrialbaceae</taxon>
        <taxon>Natrinema</taxon>
    </lineage>
</organism>
<dbReference type="STRING" id="1186196.SAMN04489841_2435"/>
<evidence type="ECO:0000256" key="5">
    <source>
        <dbReference type="ARBA" id="ARBA00023004"/>
    </source>
</evidence>
<comment type="similarity">
    <text evidence="1">Belongs to the truncated hemoglobin family. Group I subfamily.</text>
</comment>
<dbReference type="SUPFAM" id="SSF46458">
    <property type="entry name" value="Globin-like"/>
    <property type="match status" value="1"/>
</dbReference>